<keyword evidence="11" id="KW-1185">Reference proteome</keyword>
<dbReference type="GO" id="GO:0006506">
    <property type="term" value="P:GPI anchor biosynthetic process"/>
    <property type="evidence" value="ECO:0007669"/>
    <property type="project" value="UniProtKB-UniPathway"/>
</dbReference>
<feature type="transmembrane region" description="Helical" evidence="9">
    <location>
        <begin position="125"/>
        <end position="146"/>
    </location>
</feature>
<gene>
    <name evidence="10" type="ORF">BB561_005540</name>
</gene>
<comment type="similarity">
    <text evidence="3">Belongs to the PIGU family.</text>
</comment>
<keyword evidence="7 9" id="KW-1133">Transmembrane helix</keyword>
<feature type="transmembrane region" description="Helical" evidence="9">
    <location>
        <begin position="329"/>
        <end position="349"/>
    </location>
</feature>
<evidence type="ECO:0000313" key="11">
    <source>
        <dbReference type="Proteomes" id="UP000245383"/>
    </source>
</evidence>
<evidence type="ECO:0000256" key="7">
    <source>
        <dbReference type="ARBA" id="ARBA00022989"/>
    </source>
</evidence>
<feature type="transmembrane region" description="Helical" evidence="9">
    <location>
        <begin position="298"/>
        <end position="322"/>
    </location>
</feature>
<evidence type="ECO:0000256" key="8">
    <source>
        <dbReference type="ARBA" id="ARBA00023136"/>
    </source>
</evidence>
<sequence length="428" mass="48080">MMAVSTTTIVVLLIGLVKFLFMQFADVFILKLSALPELSTPNTSYKNLLEGLFLNSIGISSYEGDVCHQSPLLIFLLQYFTLLPEFCINIFYILTDCYIAIILSKTAELKFKASKEIQHEKNHNFSSLFIAVFYLCNPYTAAIPLIKSTAIFEYAALASTIYSAMLDNFTLSALWLSTSCFLSFYSIVFVPAFALLISKKTSNIWAVIKFICLFALILALYYGVTIILSKTAELKFKASKEIQHEQNHNFSSTFIAVFYLCNPYTAAISLIKSTAIFEYAALASTIYSAMLDNFTLSALWLSTSCFLSFYSIVFVPAFALLISKKTSNIWAVIKFICLFALILALYYGVNLQIQYLSISLLVTGSILSLCFWDLWINLGTGNANFFYAASLVYNLGMIFFICDLGAAKLRCNIDMAYPKAKDRIIYQK</sequence>
<dbReference type="UniPathway" id="UPA00196"/>
<dbReference type="PANTHER" id="PTHR13121">
    <property type="entry name" value="GPI TRANSAMIDASE COMPONENT PIG-U"/>
    <property type="match status" value="1"/>
</dbReference>
<dbReference type="GO" id="GO:0016255">
    <property type="term" value="P:attachment of GPI anchor to protein"/>
    <property type="evidence" value="ECO:0007669"/>
    <property type="project" value="InterPro"/>
</dbReference>
<evidence type="ECO:0000256" key="1">
    <source>
        <dbReference type="ARBA" id="ARBA00004477"/>
    </source>
</evidence>
<keyword evidence="8 9" id="KW-0472">Membrane</keyword>
<evidence type="ECO:0000256" key="9">
    <source>
        <dbReference type="SAM" id="Phobius"/>
    </source>
</evidence>
<dbReference type="AlphaFoldDB" id="A0A2T9Y9V9"/>
<feature type="transmembrane region" description="Helical" evidence="9">
    <location>
        <begin position="355"/>
        <end position="378"/>
    </location>
</feature>
<name>A0A2T9Y9V9_9FUNG</name>
<accession>A0A2T9Y9V9</accession>
<comment type="caution">
    <text evidence="10">The sequence shown here is derived from an EMBL/GenBank/DDBJ whole genome shotgun (WGS) entry which is preliminary data.</text>
</comment>
<dbReference type="InterPro" id="IPR009600">
    <property type="entry name" value="PIG-U"/>
</dbReference>
<dbReference type="EMBL" id="MBFR01000339">
    <property type="protein sequence ID" value="PVU89109.1"/>
    <property type="molecule type" value="Genomic_DNA"/>
</dbReference>
<evidence type="ECO:0000256" key="5">
    <source>
        <dbReference type="ARBA" id="ARBA00022692"/>
    </source>
</evidence>
<evidence type="ECO:0000256" key="3">
    <source>
        <dbReference type="ARBA" id="ARBA00010026"/>
    </source>
</evidence>
<proteinExistence type="inferred from homology"/>
<evidence type="ECO:0000256" key="6">
    <source>
        <dbReference type="ARBA" id="ARBA00022824"/>
    </source>
</evidence>
<feature type="transmembrane region" description="Helical" evidence="9">
    <location>
        <begin position="204"/>
        <end position="224"/>
    </location>
</feature>
<evidence type="ECO:0000256" key="4">
    <source>
        <dbReference type="ARBA" id="ARBA00022502"/>
    </source>
</evidence>
<dbReference type="OrthoDB" id="549017at2759"/>
<dbReference type="Pfam" id="PF06728">
    <property type="entry name" value="PIG-U"/>
    <property type="match status" value="2"/>
</dbReference>
<feature type="transmembrane region" description="Helical" evidence="9">
    <location>
        <begin position="79"/>
        <end position="104"/>
    </location>
</feature>
<reference evidence="10 11" key="1">
    <citation type="journal article" date="2018" name="MBio">
        <title>Comparative Genomics Reveals the Core Gene Toolbox for the Fungus-Insect Symbiosis.</title>
        <authorList>
            <person name="Wang Y."/>
            <person name="Stata M."/>
            <person name="Wang W."/>
            <person name="Stajich J.E."/>
            <person name="White M.M."/>
            <person name="Moncalvo J.M."/>
        </authorList>
    </citation>
    <scope>NUCLEOTIDE SEQUENCE [LARGE SCALE GENOMIC DNA]</scope>
    <source>
        <strain evidence="10 11">SWE-8-4</strain>
    </source>
</reference>
<protein>
    <recommendedName>
        <fullName evidence="12">GPI transamidase subunit PIG-U</fullName>
    </recommendedName>
</protein>
<evidence type="ECO:0000256" key="2">
    <source>
        <dbReference type="ARBA" id="ARBA00004687"/>
    </source>
</evidence>
<feature type="transmembrane region" description="Helical" evidence="9">
    <location>
        <begin position="173"/>
        <end position="197"/>
    </location>
</feature>
<comment type="subcellular location">
    <subcellularLocation>
        <location evidence="1">Endoplasmic reticulum membrane</location>
        <topology evidence="1">Multi-pass membrane protein</topology>
    </subcellularLocation>
</comment>
<organism evidence="10 11">
    <name type="scientific">Smittium simulii</name>
    <dbReference type="NCBI Taxonomy" id="133385"/>
    <lineage>
        <taxon>Eukaryota</taxon>
        <taxon>Fungi</taxon>
        <taxon>Fungi incertae sedis</taxon>
        <taxon>Zoopagomycota</taxon>
        <taxon>Kickxellomycotina</taxon>
        <taxon>Harpellomycetes</taxon>
        <taxon>Harpellales</taxon>
        <taxon>Legeriomycetaceae</taxon>
        <taxon>Smittium</taxon>
    </lineage>
</organism>
<evidence type="ECO:0000313" key="10">
    <source>
        <dbReference type="EMBL" id="PVU89109.1"/>
    </source>
</evidence>
<evidence type="ECO:0008006" key="12">
    <source>
        <dbReference type="Google" id="ProtNLM"/>
    </source>
</evidence>
<feature type="transmembrane region" description="Helical" evidence="9">
    <location>
        <begin position="385"/>
        <end position="407"/>
    </location>
</feature>
<keyword evidence="4" id="KW-0337">GPI-anchor biosynthesis</keyword>
<keyword evidence="6" id="KW-0256">Endoplasmic reticulum</keyword>
<comment type="pathway">
    <text evidence="2">Glycolipid biosynthesis; glycosylphosphatidylinositol-anchor biosynthesis.</text>
</comment>
<keyword evidence="5 9" id="KW-0812">Transmembrane</keyword>
<dbReference type="Proteomes" id="UP000245383">
    <property type="component" value="Unassembled WGS sequence"/>
</dbReference>
<dbReference type="PANTHER" id="PTHR13121:SF0">
    <property type="entry name" value="PHOSPHATIDYLINOSITOL GLYCAN ANCHOR BIOSYNTHESIS CLASS U PROTEIN"/>
    <property type="match status" value="1"/>
</dbReference>
<dbReference type="GO" id="GO:0042765">
    <property type="term" value="C:GPI-anchor transamidase complex"/>
    <property type="evidence" value="ECO:0007669"/>
    <property type="project" value="InterPro"/>
</dbReference>
<dbReference type="STRING" id="133385.A0A2T9Y9V9"/>